<dbReference type="AlphaFoldDB" id="A0A2P2KTZ8"/>
<proteinExistence type="predicted"/>
<dbReference type="EMBL" id="GGEC01028691">
    <property type="protein sequence ID" value="MBX09175.1"/>
    <property type="molecule type" value="Transcribed_RNA"/>
</dbReference>
<reference evidence="1" key="1">
    <citation type="submission" date="2018-02" db="EMBL/GenBank/DDBJ databases">
        <title>Rhizophora mucronata_Transcriptome.</title>
        <authorList>
            <person name="Meera S.P."/>
            <person name="Sreeshan A."/>
            <person name="Augustine A."/>
        </authorList>
    </citation>
    <scope>NUCLEOTIDE SEQUENCE</scope>
    <source>
        <tissue evidence="1">Leaf</tissue>
    </source>
</reference>
<organism evidence="1">
    <name type="scientific">Rhizophora mucronata</name>
    <name type="common">Asiatic mangrove</name>
    <dbReference type="NCBI Taxonomy" id="61149"/>
    <lineage>
        <taxon>Eukaryota</taxon>
        <taxon>Viridiplantae</taxon>
        <taxon>Streptophyta</taxon>
        <taxon>Embryophyta</taxon>
        <taxon>Tracheophyta</taxon>
        <taxon>Spermatophyta</taxon>
        <taxon>Magnoliopsida</taxon>
        <taxon>eudicotyledons</taxon>
        <taxon>Gunneridae</taxon>
        <taxon>Pentapetalae</taxon>
        <taxon>rosids</taxon>
        <taxon>fabids</taxon>
        <taxon>Malpighiales</taxon>
        <taxon>Rhizophoraceae</taxon>
        <taxon>Rhizophora</taxon>
    </lineage>
</organism>
<accession>A0A2P2KTZ8</accession>
<evidence type="ECO:0000313" key="1">
    <source>
        <dbReference type="EMBL" id="MBX09175.1"/>
    </source>
</evidence>
<name>A0A2P2KTZ8_RHIMU</name>
<sequence length="71" mass="8272">MKHTIRSTKVLQGRIGSLHRLQANHILVHAFKVTNKRESISNTTLLIPLFMKQERCFLEEGTRKSWQVVTN</sequence>
<protein>
    <submittedName>
        <fullName evidence="1">Uncharacterized protein MANES_13G095500</fullName>
    </submittedName>
</protein>